<name>A0A3N6N0Z9_9BURK</name>
<proteinExistence type="predicted"/>
<keyword evidence="2" id="KW-1185">Reference proteome</keyword>
<accession>A0A3N6N0Z9</accession>
<dbReference type="RefSeq" id="WP_124149264.1">
    <property type="nucleotide sequence ID" value="NZ_RQIS01000001.1"/>
</dbReference>
<evidence type="ECO:0000313" key="2">
    <source>
        <dbReference type="Proteomes" id="UP000272778"/>
    </source>
</evidence>
<reference evidence="1 2" key="1">
    <citation type="submission" date="2018-11" db="EMBL/GenBank/DDBJ databases">
        <title>Paraburkholderia sp. DHOA04, isolated from soil.</title>
        <authorList>
            <person name="Gao Z.-H."/>
            <person name="Qiu L.-H."/>
            <person name="Fu J.-C."/>
        </authorList>
    </citation>
    <scope>NUCLEOTIDE SEQUENCE [LARGE SCALE GENOMIC DNA]</scope>
    <source>
        <strain evidence="1 2">DHOA04</strain>
    </source>
</reference>
<sequence length="99" mass="10171">MTVVRVDMPIGMQLAAVRTLASPIFLTDRRVRAAAIVDDVAARAWGTSAGFAEAACSDVAFLGGAGSEDGPKKGVTTYDATMSGQQAVRHDVATKVTGS</sequence>
<dbReference type="Proteomes" id="UP000272778">
    <property type="component" value="Unassembled WGS sequence"/>
</dbReference>
<dbReference type="AlphaFoldDB" id="A0A3N6N0Z9"/>
<gene>
    <name evidence="1" type="ORF">D1Y85_01585</name>
</gene>
<protein>
    <submittedName>
        <fullName evidence="1">Uncharacterized protein</fullName>
    </submittedName>
</protein>
<organism evidence="1 2">
    <name type="scientific">Paraburkholderia dinghuensis</name>
    <dbReference type="NCBI Taxonomy" id="2305225"/>
    <lineage>
        <taxon>Bacteria</taxon>
        <taxon>Pseudomonadati</taxon>
        <taxon>Pseudomonadota</taxon>
        <taxon>Betaproteobacteria</taxon>
        <taxon>Burkholderiales</taxon>
        <taxon>Burkholderiaceae</taxon>
        <taxon>Paraburkholderia</taxon>
    </lineage>
</organism>
<evidence type="ECO:0000313" key="1">
    <source>
        <dbReference type="EMBL" id="RQH09864.1"/>
    </source>
</evidence>
<dbReference type="EMBL" id="RQIS01000001">
    <property type="protein sequence ID" value="RQH09864.1"/>
    <property type="molecule type" value="Genomic_DNA"/>
</dbReference>
<comment type="caution">
    <text evidence="1">The sequence shown here is derived from an EMBL/GenBank/DDBJ whole genome shotgun (WGS) entry which is preliminary data.</text>
</comment>